<feature type="region of interest" description="Disordered" evidence="1">
    <location>
        <begin position="434"/>
        <end position="564"/>
    </location>
</feature>
<keyword evidence="3" id="KW-1185">Reference proteome</keyword>
<dbReference type="GeneID" id="113717193"/>
<dbReference type="Pfam" id="PF03114">
    <property type="entry name" value="BAR"/>
    <property type="match status" value="1"/>
</dbReference>
<dbReference type="SUPFAM" id="SSF103657">
    <property type="entry name" value="BAR/IMD domain-like"/>
    <property type="match status" value="1"/>
</dbReference>
<dbReference type="Gene3D" id="1.20.1270.60">
    <property type="entry name" value="Arfaptin homology (AH) domain/BAR domain"/>
    <property type="match status" value="1"/>
</dbReference>
<dbReference type="PANTHER" id="PTHR34119:SF1">
    <property type="entry name" value="OS04G0394700 PROTEIN"/>
    <property type="match status" value="1"/>
</dbReference>
<dbReference type="GO" id="GO:0005737">
    <property type="term" value="C:cytoplasm"/>
    <property type="evidence" value="ECO:0007669"/>
    <property type="project" value="InterPro"/>
</dbReference>
<dbReference type="PANTHER" id="PTHR34119">
    <property type="entry name" value="HYDROXYPROLINE-RICH GLYCOPROTEIN-LIKE"/>
    <property type="match status" value="1"/>
</dbReference>
<organism evidence="3 4">
    <name type="scientific">Coffea arabica</name>
    <name type="common">Arabian coffee</name>
    <dbReference type="NCBI Taxonomy" id="13443"/>
    <lineage>
        <taxon>Eukaryota</taxon>
        <taxon>Viridiplantae</taxon>
        <taxon>Streptophyta</taxon>
        <taxon>Embryophyta</taxon>
        <taxon>Tracheophyta</taxon>
        <taxon>Spermatophyta</taxon>
        <taxon>Magnoliopsida</taxon>
        <taxon>eudicotyledons</taxon>
        <taxon>Gunneridae</taxon>
        <taxon>Pentapetalae</taxon>
        <taxon>asterids</taxon>
        <taxon>lamiids</taxon>
        <taxon>Gentianales</taxon>
        <taxon>Rubiaceae</taxon>
        <taxon>Ixoroideae</taxon>
        <taxon>Gardenieae complex</taxon>
        <taxon>Bertiereae - Coffeeae clade</taxon>
        <taxon>Coffeeae</taxon>
        <taxon>Coffea</taxon>
    </lineage>
</organism>
<dbReference type="OrthoDB" id="1925034at2759"/>
<feature type="compositionally biased region" description="Polar residues" evidence="1">
    <location>
        <begin position="492"/>
        <end position="503"/>
    </location>
</feature>
<proteinExistence type="predicted"/>
<name>A0A6P6V707_COFAR</name>
<evidence type="ECO:0000256" key="1">
    <source>
        <dbReference type="SAM" id="MobiDB-lite"/>
    </source>
</evidence>
<feature type="compositionally biased region" description="Acidic residues" evidence="1">
    <location>
        <begin position="243"/>
        <end position="275"/>
    </location>
</feature>
<evidence type="ECO:0000259" key="2">
    <source>
        <dbReference type="Pfam" id="PF03114"/>
    </source>
</evidence>
<sequence>MKTSLKKLRGALRHERKGHRLQRIRAQLDELDQASQDMKDMRDCYDRLLSAAAATANSVYEFSESLGEMGDCLLEKTALTDDEESGKVLLMLGKVQLELQKLVDSYRSHIFQTITVPSESLLNELRIVEEMKRRCDEKREIYDEVIKKSRERGRLRSSKGECFSSHQMQAAHDEYDEEANTFVFRMKSLRQGQSRSLLTQAARHHAAQLSFLRRALKSLETIEPHVKLVAEEQHIDYQFRGLEDDDGDDGDDEDDEDDDDDDAEGGSESQDDSELSFDYGQNNQGQEVDASRSSMELDNVDVTFRQVATAVVAKENLERSLSSNSFTFRKDVKASSKSGPLLSEKKFDAAERLAQMRHSPSQRFNSYVLPTPQEAKVPVSGKSDSEVPQARRASLSNIPLNLWHSSPLQQNKYQKIVTHFSGPIRLHTQSILKESNNNTKSTRVPPHTTEALSPPRIDPYSRSDNKKAKRQAFSGPLTGKPLPNKPILSASGPISSNGYSQPFSGPLLRNPMPPLSSTPKLSSRMSPTFNSSPKISELHELPRPPAHLSRPPNRIAHSGPLMSKGQGYSATGNMVVPTAVSTLPMPPKIIPRSYSIPSRGQIEAALHASKPLETPADLKIPEDNASPPLTPIVIQNVQPVSPGL</sequence>
<feature type="compositionally biased region" description="Polar residues" evidence="1">
    <location>
        <begin position="517"/>
        <end position="534"/>
    </location>
</feature>
<reference evidence="3" key="1">
    <citation type="journal article" date="2025" name="Foods">
        <title>Unveiling the Microbial Signatures of Arabica Coffee Cherries: Insights into Ripeness Specific Diversity, Functional Traits, and Implications for Quality and Safety.</title>
        <authorList>
            <consortium name="RefSeq"/>
            <person name="Tenea G.N."/>
            <person name="Cifuentes V."/>
            <person name="Reyes P."/>
            <person name="Cevallos-Vallejos M."/>
        </authorList>
    </citation>
    <scope>NUCLEOTIDE SEQUENCE [LARGE SCALE GENOMIC DNA]</scope>
</reference>
<dbReference type="CDD" id="cd07307">
    <property type="entry name" value="BAR"/>
    <property type="match status" value="1"/>
</dbReference>
<feature type="domain" description="BAR" evidence="2">
    <location>
        <begin position="39"/>
        <end position="225"/>
    </location>
</feature>
<dbReference type="Proteomes" id="UP001652660">
    <property type="component" value="Chromosome 11c"/>
</dbReference>
<protein>
    <submittedName>
        <fullName evidence="4">Uncharacterized protein At2g33490</fullName>
    </submittedName>
</protein>
<dbReference type="AlphaFoldDB" id="A0A6P6V707"/>
<dbReference type="InterPro" id="IPR027267">
    <property type="entry name" value="AH/BAR_dom_sf"/>
</dbReference>
<evidence type="ECO:0000313" key="3">
    <source>
        <dbReference type="Proteomes" id="UP001652660"/>
    </source>
</evidence>
<evidence type="ECO:0000313" key="4">
    <source>
        <dbReference type="RefSeq" id="XP_027097697.1"/>
    </source>
</evidence>
<feature type="region of interest" description="Disordered" evidence="1">
    <location>
        <begin position="241"/>
        <end position="294"/>
    </location>
</feature>
<dbReference type="InterPro" id="IPR037488">
    <property type="entry name" value="At2g33490-like"/>
</dbReference>
<dbReference type="RefSeq" id="XP_027097697.1">
    <property type="nucleotide sequence ID" value="XM_027241896.2"/>
</dbReference>
<reference evidence="4" key="2">
    <citation type="submission" date="2025-08" db="UniProtKB">
        <authorList>
            <consortium name="RefSeq"/>
        </authorList>
    </citation>
    <scope>IDENTIFICATION</scope>
    <source>
        <tissue evidence="4">Leaves</tissue>
    </source>
</reference>
<feature type="compositionally biased region" description="Polar residues" evidence="1">
    <location>
        <begin position="279"/>
        <end position="294"/>
    </location>
</feature>
<dbReference type="InterPro" id="IPR004148">
    <property type="entry name" value="BAR_dom"/>
</dbReference>
<gene>
    <name evidence="4" type="primary">LOC113717193</name>
</gene>
<accession>A0A6P6V707</accession>